<dbReference type="PROSITE" id="PS00122">
    <property type="entry name" value="CARBOXYLESTERASE_B_1"/>
    <property type="match status" value="1"/>
</dbReference>
<dbReference type="InterPro" id="IPR019819">
    <property type="entry name" value="Carboxylesterase_B_CS"/>
</dbReference>
<dbReference type="InterPro" id="IPR050309">
    <property type="entry name" value="Type-B_Carboxylest/Lipase"/>
</dbReference>
<dbReference type="InterPro" id="IPR029058">
    <property type="entry name" value="AB_hydrolase_fold"/>
</dbReference>
<evidence type="ECO:0000313" key="5">
    <source>
        <dbReference type="EMBL" id="KAH8985170.1"/>
    </source>
</evidence>
<evidence type="ECO:0000256" key="3">
    <source>
        <dbReference type="RuleBase" id="RU361235"/>
    </source>
</evidence>
<protein>
    <recommendedName>
        <fullName evidence="3">Carboxylic ester hydrolase</fullName>
        <ecNumber evidence="3">3.1.1.-</ecNumber>
    </recommendedName>
</protein>
<dbReference type="AlphaFoldDB" id="A0AAD4QAJ7"/>
<sequence>MVFLRALLIAICAATATVSASPTTYATLPIVTLDRGKFIGTAADGVNKFLGVPFAKPPSVVDVKSVSVGDLRFRLPQALGPFSATHNATAFGLSCPQQATTLAIPNGLPQETVDYLTSGSGTTILDGEDCLTLNIFAPAHARSGSRLPVVVWIYGGGFEVGSSALYDGGVIVNRSMALKEPVVYVSINYRKIDASLAFGFLASQEVKDAGVGNLGLHDQRMALRWIQKYIHEFGGDCSKVTIWGQSAGSISVSFQMLANGGNTEGLFRAAFMQSGSPTPIGDINYGQQYYDYLVERTGCSCSSNTLACLRATPYKKLKAAVDSTPSIFTYQSLALAWMPRVDGVFLVDEPQKLIQQGKVARIPFVAGECDDEGTSFSLSQLNVTTDAQLRAYLSEFLLPGRHLRVRHMTRVPKMLFTPQFKRIASILGDFTFQAPRRFFLNNLSTKQNTWSFLSKRLKSLPILGSVHGSDYTTSTRKLLTLLDSQVKNITITQDTYRTDGMDFITELFLTLPL</sequence>
<dbReference type="GO" id="GO:0016787">
    <property type="term" value="F:hydrolase activity"/>
    <property type="evidence" value="ECO:0007669"/>
    <property type="project" value="UniProtKB-KW"/>
</dbReference>
<dbReference type="EC" id="3.1.1.-" evidence="3"/>
<dbReference type="PROSITE" id="PS00941">
    <property type="entry name" value="CARBOXYLESTERASE_B_2"/>
    <property type="match status" value="1"/>
</dbReference>
<dbReference type="PANTHER" id="PTHR11559">
    <property type="entry name" value="CARBOXYLESTERASE"/>
    <property type="match status" value="1"/>
</dbReference>
<evidence type="ECO:0000256" key="2">
    <source>
        <dbReference type="ARBA" id="ARBA00022801"/>
    </source>
</evidence>
<dbReference type="InterPro" id="IPR002018">
    <property type="entry name" value="CarbesteraseB"/>
</dbReference>
<feature type="chain" id="PRO_5041768962" description="Carboxylic ester hydrolase" evidence="3">
    <location>
        <begin position="21"/>
        <end position="513"/>
    </location>
</feature>
<proteinExistence type="inferred from homology"/>
<dbReference type="EMBL" id="JAKELL010000067">
    <property type="protein sequence ID" value="KAH8985170.1"/>
    <property type="molecule type" value="Genomic_DNA"/>
</dbReference>
<feature type="domain" description="Carboxylesterase type B" evidence="4">
    <location>
        <begin position="29"/>
        <end position="394"/>
    </location>
</feature>
<keyword evidence="2 3" id="KW-0378">Hydrolase</keyword>
<evidence type="ECO:0000313" key="6">
    <source>
        <dbReference type="Proteomes" id="UP001201163"/>
    </source>
</evidence>
<organism evidence="5 6">
    <name type="scientific">Lactarius akahatsu</name>
    <dbReference type="NCBI Taxonomy" id="416441"/>
    <lineage>
        <taxon>Eukaryota</taxon>
        <taxon>Fungi</taxon>
        <taxon>Dikarya</taxon>
        <taxon>Basidiomycota</taxon>
        <taxon>Agaricomycotina</taxon>
        <taxon>Agaricomycetes</taxon>
        <taxon>Russulales</taxon>
        <taxon>Russulaceae</taxon>
        <taxon>Lactarius</taxon>
    </lineage>
</organism>
<comment type="caution">
    <text evidence="5">The sequence shown here is derived from an EMBL/GenBank/DDBJ whole genome shotgun (WGS) entry which is preliminary data.</text>
</comment>
<accession>A0AAD4QAJ7</accession>
<keyword evidence="3" id="KW-0732">Signal</keyword>
<dbReference type="InterPro" id="IPR019826">
    <property type="entry name" value="Carboxylesterase_B_AS"/>
</dbReference>
<gene>
    <name evidence="5" type="ORF">EDB92DRAFT_2055086</name>
</gene>
<evidence type="ECO:0000256" key="1">
    <source>
        <dbReference type="ARBA" id="ARBA00005964"/>
    </source>
</evidence>
<feature type="signal peptide" evidence="3">
    <location>
        <begin position="1"/>
        <end position="20"/>
    </location>
</feature>
<dbReference type="Proteomes" id="UP001201163">
    <property type="component" value="Unassembled WGS sequence"/>
</dbReference>
<evidence type="ECO:0000259" key="4">
    <source>
        <dbReference type="Pfam" id="PF00135"/>
    </source>
</evidence>
<dbReference type="SUPFAM" id="SSF53474">
    <property type="entry name" value="alpha/beta-Hydrolases"/>
    <property type="match status" value="1"/>
</dbReference>
<dbReference type="Pfam" id="PF00135">
    <property type="entry name" value="COesterase"/>
    <property type="match status" value="1"/>
</dbReference>
<name>A0AAD4QAJ7_9AGAM</name>
<keyword evidence="6" id="KW-1185">Reference proteome</keyword>
<comment type="similarity">
    <text evidence="1 3">Belongs to the type-B carboxylesterase/lipase family.</text>
</comment>
<dbReference type="Gene3D" id="3.40.50.1820">
    <property type="entry name" value="alpha/beta hydrolase"/>
    <property type="match status" value="1"/>
</dbReference>
<reference evidence="5" key="1">
    <citation type="submission" date="2022-01" db="EMBL/GenBank/DDBJ databases">
        <title>Comparative genomics reveals a dynamic genome evolution in the ectomycorrhizal milk-cap (Lactarius) mushrooms.</title>
        <authorList>
            <consortium name="DOE Joint Genome Institute"/>
            <person name="Lebreton A."/>
            <person name="Tang N."/>
            <person name="Kuo A."/>
            <person name="LaButti K."/>
            <person name="Drula E."/>
            <person name="Barry K."/>
            <person name="Clum A."/>
            <person name="Lipzen A."/>
            <person name="Mousain D."/>
            <person name="Ng V."/>
            <person name="Wang R."/>
            <person name="Wang X."/>
            <person name="Dai Y."/>
            <person name="Henrissat B."/>
            <person name="Grigoriev I.V."/>
            <person name="Guerin-Laguette A."/>
            <person name="Yu F."/>
            <person name="Martin F.M."/>
        </authorList>
    </citation>
    <scope>NUCLEOTIDE SEQUENCE</scope>
    <source>
        <strain evidence="5">QP</strain>
    </source>
</reference>